<dbReference type="OrthoDB" id="7101290at2759"/>
<protein>
    <submittedName>
        <fullName evidence="2">Uncharacterized protein</fullName>
    </submittedName>
</protein>
<evidence type="ECO:0000313" key="2">
    <source>
        <dbReference type="EMBL" id="CAH0722511.1"/>
    </source>
</evidence>
<reference evidence="2" key="1">
    <citation type="submission" date="2021-12" db="EMBL/GenBank/DDBJ databases">
        <authorList>
            <person name="Martin H S."/>
        </authorList>
    </citation>
    <scope>NUCLEOTIDE SEQUENCE</scope>
</reference>
<keyword evidence="1" id="KW-0812">Transmembrane</keyword>
<accession>A0A8J9ULJ9</accession>
<keyword evidence="1" id="KW-0472">Membrane</keyword>
<dbReference type="Proteomes" id="UP000838878">
    <property type="component" value="Chromosome 3"/>
</dbReference>
<keyword evidence="1" id="KW-1133">Transmembrane helix</keyword>
<feature type="non-terminal residue" evidence="2">
    <location>
        <position position="76"/>
    </location>
</feature>
<name>A0A8J9ULJ9_9NEOP</name>
<evidence type="ECO:0000313" key="3">
    <source>
        <dbReference type="Proteomes" id="UP000838878"/>
    </source>
</evidence>
<organism evidence="2 3">
    <name type="scientific">Brenthis ino</name>
    <name type="common">lesser marbled fritillary</name>
    <dbReference type="NCBI Taxonomy" id="405034"/>
    <lineage>
        <taxon>Eukaryota</taxon>
        <taxon>Metazoa</taxon>
        <taxon>Ecdysozoa</taxon>
        <taxon>Arthropoda</taxon>
        <taxon>Hexapoda</taxon>
        <taxon>Insecta</taxon>
        <taxon>Pterygota</taxon>
        <taxon>Neoptera</taxon>
        <taxon>Endopterygota</taxon>
        <taxon>Lepidoptera</taxon>
        <taxon>Glossata</taxon>
        <taxon>Ditrysia</taxon>
        <taxon>Papilionoidea</taxon>
        <taxon>Nymphalidae</taxon>
        <taxon>Heliconiinae</taxon>
        <taxon>Argynnini</taxon>
        <taxon>Brenthis</taxon>
    </lineage>
</organism>
<evidence type="ECO:0000256" key="1">
    <source>
        <dbReference type="SAM" id="Phobius"/>
    </source>
</evidence>
<sequence length="76" mass="8374">MSFGCLCLIHNHIWKIGVNSLVGGYDGAVYIAVMSIAFCSMVIGEPEVPRFIADRPFLAAIVAHDTLYFMAMHRGK</sequence>
<dbReference type="EMBL" id="OV170223">
    <property type="protein sequence ID" value="CAH0722511.1"/>
    <property type="molecule type" value="Genomic_DNA"/>
</dbReference>
<proteinExistence type="predicted"/>
<gene>
    <name evidence="2" type="ORF">BINO364_LOCUS8455</name>
</gene>
<keyword evidence="3" id="KW-1185">Reference proteome</keyword>
<dbReference type="AlphaFoldDB" id="A0A8J9ULJ9"/>
<feature type="transmembrane region" description="Helical" evidence="1">
    <location>
        <begin position="27"/>
        <end position="44"/>
    </location>
</feature>